<reference evidence="1 2" key="1">
    <citation type="submission" date="2016-10" db="EMBL/GenBank/DDBJ databases">
        <authorList>
            <person name="de Groot N.N."/>
        </authorList>
    </citation>
    <scope>NUCLEOTIDE SEQUENCE [LARGE SCALE GENOMIC DNA]</scope>
    <source>
        <strain evidence="1 2">DSM 15827</strain>
    </source>
</reference>
<accession>A0A1H9JTC1</accession>
<gene>
    <name evidence="1" type="ORF">SAMN05421767_11027</name>
</gene>
<name>A0A1H9JTC1_9LACT</name>
<sequence length="44" mass="4952">MVYGFISKTMENTQVMNGLEIIILNIGDIWHKMSGLNLTEIGII</sequence>
<evidence type="ECO:0000313" key="2">
    <source>
        <dbReference type="Proteomes" id="UP000198556"/>
    </source>
</evidence>
<dbReference type="EMBL" id="FOGF01000010">
    <property type="protein sequence ID" value="SEQ90033.1"/>
    <property type="molecule type" value="Genomic_DNA"/>
</dbReference>
<dbReference type="Proteomes" id="UP000198556">
    <property type="component" value="Unassembled WGS sequence"/>
</dbReference>
<protein>
    <submittedName>
        <fullName evidence="1">Uncharacterized protein</fullName>
    </submittedName>
</protein>
<dbReference type="AlphaFoldDB" id="A0A1H9JTC1"/>
<proteinExistence type="predicted"/>
<evidence type="ECO:0000313" key="1">
    <source>
        <dbReference type="EMBL" id="SEQ90033.1"/>
    </source>
</evidence>
<organism evidence="1 2">
    <name type="scientific">Granulicatella balaenopterae</name>
    <dbReference type="NCBI Taxonomy" id="137733"/>
    <lineage>
        <taxon>Bacteria</taxon>
        <taxon>Bacillati</taxon>
        <taxon>Bacillota</taxon>
        <taxon>Bacilli</taxon>
        <taxon>Lactobacillales</taxon>
        <taxon>Carnobacteriaceae</taxon>
        <taxon>Granulicatella</taxon>
    </lineage>
</organism>
<dbReference type="STRING" id="137733.SAMN05421767_11027"/>
<keyword evidence="2" id="KW-1185">Reference proteome</keyword>